<evidence type="ECO:0000256" key="5">
    <source>
        <dbReference type="ARBA" id="ARBA00022679"/>
    </source>
</evidence>
<keyword evidence="8 11" id="KW-1133">Transmembrane helix</keyword>
<evidence type="ECO:0000256" key="4">
    <source>
        <dbReference type="ARBA" id="ARBA00022553"/>
    </source>
</evidence>
<dbReference type="Pfam" id="PF02518">
    <property type="entry name" value="HATPase_c"/>
    <property type="match status" value="1"/>
</dbReference>
<feature type="region of interest" description="Disordered" evidence="10">
    <location>
        <begin position="607"/>
        <end position="632"/>
    </location>
</feature>
<dbReference type="InterPro" id="IPR036097">
    <property type="entry name" value="HisK_dim/P_sf"/>
</dbReference>
<evidence type="ECO:0000256" key="7">
    <source>
        <dbReference type="ARBA" id="ARBA00022777"/>
    </source>
</evidence>
<evidence type="ECO:0000256" key="11">
    <source>
        <dbReference type="SAM" id="Phobius"/>
    </source>
</evidence>
<evidence type="ECO:0000256" key="10">
    <source>
        <dbReference type="SAM" id="MobiDB-lite"/>
    </source>
</evidence>
<comment type="subcellular location">
    <subcellularLocation>
        <location evidence="2">Cell membrane</location>
    </subcellularLocation>
</comment>
<evidence type="ECO:0000256" key="6">
    <source>
        <dbReference type="ARBA" id="ARBA00022692"/>
    </source>
</evidence>
<feature type="domain" description="Histidine kinase" evidence="12">
    <location>
        <begin position="397"/>
        <end position="610"/>
    </location>
</feature>
<proteinExistence type="predicted"/>
<keyword evidence="4" id="KW-0597">Phosphoprotein</keyword>
<evidence type="ECO:0000313" key="14">
    <source>
        <dbReference type="EMBL" id="MFC5940403.1"/>
    </source>
</evidence>
<dbReference type="SUPFAM" id="SSF47384">
    <property type="entry name" value="Homodimeric domain of signal transducing histidine kinase"/>
    <property type="match status" value="1"/>
</dbReference>
<dbReference type="EC" id="2.7.13.3" evidence="3"/>
<dbReference type="Gene3D" id="1.10.8.500">
    <property type="entry name" value="HAMP domain in histidine kinase"/>
    <property type="match status" value="1"/>
</dbReference>
<dbReference type="PANTHER" id="PTHR43711:SF1">
    <property type="entry name" value="HISTIDINE KINASE 1"/>
    <property type="match status" value="1"/>
</dbReference>
<evidence type="ECO:0000256" key="3">
    <source>
        <dbReference type="ARBA" id="ARBA00012438"/>
    </source>
</evidence>
<sequence length="632" mass="67344">MTKRHRRGSLLVRLLGLSVVISVLSISATAWLAVRDTTRALQQERGRALADDARIYDALLGHAATHRDWTGVLPLVRSLAATTERRVVLTDRNRAPIAASGEGALPQRASATVDPLDVDTSLAATAGRGGIDARATGPYQLPDAERAALRKKAERARDCLRSPVDVATAVPMIAAERLLPAYTDAEIVVAPGGRPRIESPGTTVTGDIRCAKEFDSLAEPTPTERRALGQLDDLVNTCLGRQRMPAVRADLDGQWTPTRAGPITAEQRDDVNGCVSEARRTQMADYVAPPVLLFVTEPGTPTPVGAFDLTPANRLRIFGVAGLVLLVAVGVTVLVGVRLVRPLHALTAAAGRMRNGDTAARVRVSGRDEIARLGNAFNEMAEQRCRVEQLRRDMVGDIAHEMRTPVTNIRGWLEAAEDGVVELDVDLVSSLLDEALLLQHVIEDLQDLAAADAGELKLHRRQVEVPELLQEVADAFAPAAESAGVALVVDAAPGTLSADPIRLRQAIGNLITNAIRHTPANGRVTISSQTGGVHAEIVVADTGPGIPEEQRGLVFERFWRAEKSRNRQMGGSGLGLAIVRKIAESHGGTAEVSGTAGAGAVFTLRLPNPPGQTDRRRGSVHAPSHGGCRGHR</sequence>
<dbReference type="SUPFAM" id="SSF158472">
    <property type="entry name" value="HAMP domain-like"/>
    <property type="match status" value="1"/>
</dbReference>
<dbReference type="PANTHER" id="PTHR43711">
    <property type="entry name" value="TWO-COMPONENT HISTIDINE KINASE"/>
    <property type="match status" value="1"/>
</dbReference>
<comment type="catalytic activity">
    <reaction evidence="1">
        <text>ATP + protein L-histidine = ADP + protein N-phospho-L-histidine.</text>
        <dbReference type="EC" id="2.7.13.3"/>
    </reaction>
</comment>
<dbReference type="CDD" id="cd00075">
    <property type="entry name" value="HATPase"/>
    <property type="match status" value="1"/>
</dbReference>
<dbReference type="GO" id="GO:0016301">
    <property type="term" value="F:kinase activity"/>
    <property type="evidence" value="ECO:0007669"/>
    <property type="project" value="UniProtKB-KW"/>
</dbReference>
<gene>
    <name evidence="14" type="ORF">ACFPZ4_02790</name>
</gene>
<dbReference type="CDD" id="cd00082">
    <property type="entry name" value="HisKA"/>
    <property type="match status" value="1"/>
</dbReference>
<dbReference type="InterPro" id="IPR003661">
    <property type="entry name" value="HisK_dim/P_dom"/>
</dbReference>
<dbReference type="CDD" id="cd06225">
    <property type="entry name" value="HAMP"/>
    <property type="match status" value="1"/>
</dbReference>
<dbReference type="Gene3D" id="1.10.287.130">
    <property type="match status" value="1"/>
</dbReference>
<evidence type="ECO:0000259" key="13">
    <source>
        <dbReference type="PROSITE" id="PS50885"/>
    </source>
</evidence>
<dbReference type="SMART" id="SM00304">
    <property type="entry name" value="HAMP"/>
    <property type="match status" value="1"/>
</dbReference>
<dbReference type="PRINTS" id="PR00344">
    <property type="entry name" value="BCTRLSENSOR"/>
</dbReference>
<keyword evidence="5" id="KW-0808">Transferase</keyword>
<keyword evidence="11" id="KW-0472">Membrane</keyword>
<dbReference type="SMART" id="SM00388">
    <property type="entry name" value="HisKA"/>
    <property type="match status" value="1"/>
</dbReference>
<dbReference type="InterPro" id="IPR003660">
    <property type="entry name" value="HAMP_dom"/>
</dbReference>
<reference evidence="15" key="1">
    <citation type="journal article" date="2019" name="Int. J. Syst. Evol. Microbiol.">
        <title>The Global Catalogue of Microorganisms (GCM) 10K type strain sequencing project: providing services to taxonomists for standard genome sequencing and annotation.</title>
        <authorList>
            <consortium name="The Broad Institute Genomics Platform"/>
            <consortium name="The Broad Institute Genome Sequencing Center for Infectious Disease"/>
            <person name="Wu L."/>
            <person name="Ma J."/>
        </authorList>
    </citation>
    <scope>NUCLEOTIDE SEQUENCE [LARGE SCALE GENOMIC DNA]</scope>
    <source>
        <strain evidence="15">CGMCC 4.7173</strain>
    </source>
</reference>
<keyword evidence="15" id="KW-1185">Reference proteome</keyword>
<name>A0ABW1HHL4_9ACTN</name>
<dbReference type="Gene3D" id="3.30.565.10">
    <property type="entry name" value="Histidine kinase-like ATPase, C-terminal domain"/>
    <property type="match status" value="1"/>
</dbReference>
<protein>
    <recommendedName>
        <fullName evidence="3">histidine kinase</fullName>
        <ecNumber evidence="3">2.7.13.3</ecNumber>
    </recommendedName>
</protein>
<evidence type="ECO:0000256" key="1">
    <source>
        <dbReference type="ARBA" id="ARBA00000085"/>
    </source>
</evidence>
<evidence type="ECO:0000313" key="15">
    <source>
        <dbReference type="Proteomes" id="UP001596207"/>
    </source>
</evidence>
<accession>A0ABW1HHL4</accession>
<evidence type="ECO:0000256" key="2">
    <source>
        <dbReference type="ARBA" id="ARBA00004236"/>
    </source>
</evidence>
<dbReference type="Pfam" id="PF00512">
    <property type="entry name" value="HisKA"/>
    <property type="match status" value="1"/>
</dbReference>
<dbReference type="SUPFAM" id="SSF55874">
    <property type="entry name" value="ATPase domain of HSP90 chaperone/DNA topoisomerase II/histidine kinase"/>
    <property type="match status" value="1"/>
</dbReference>
<evidence type="ECO:0000259" key="12">
    <source>
        <dbReference type="PROSITE" id="PS50109"/>
    </source>
</evidence>
<dbReference type="InterPro" id="IPR003594">
    <property type="entry name" value="HATPase_dom"/>
</dbReference>
<dbReference type="PROSITE" id="PS50109">
    <property type="entry name" value="HIS_KIN"/>
    <property type="match status" value="1"/>
</dbReference>
<dbReference type="InterPro" id="IPR005467">
    <property type="entry name" value="His_kinase_dom"/>
</dbReference>
<feature type="transmembrane region" description="Helical" evidence="11">
    <location>
        <begin position="317"/>
        <end position="337"/>
    </location>
</feature>
<feature type="transmembrane region" description="Helical" evidence="11">
    <location>
        <begin position="12"/>
        <end position="34"/>
    </location>
</feature>
<dbReference type="SMART" id="SM00387">
    <property type="entry name" value="HATPase_c"/>
    <property type="match status" value="1"/>
</dbReference>
<dbReference type="Proteomes" id="UP001596207">
    <property type="component" value="Unassembled WGS sequence"/>
</dbReference>
<organism evidence="14 15">
    <name type="scientific">Micromonospora harpali</name>
    <dbReference type="NCBI Taxonomy" id="1490225"/>
    <lineage>
        <taxon>Bacteria</taxon>
        <taxon>Bacillati</taxon>
        <taxon>Actinomycetota</taxon>
        <taxon>Actinomycetes</taxon>
        <taxon>Micromonosporales</taxon>
        <taxon>Micromonosporaceae</taxon>
        <taxon>Micromonospora</taxon>
    </lineage>
</organism>
<feature type="domain" description="HAMP" evidence="13">
    <location>
        <begin position="337"/>
        <end position="389"/>
    </location>
</feature>
<dbReference type="InterPro" id="IPR050736">
    <property type="entry name" value="Sensor_HK_Regulatory"/>
</dbReference>
<dbReference type="InterPro" id="IPR004358">
    <property type="entry name" value="Sig_transdc_His_kin-like_C"/>
</dbReference>
<dbReference type="InterPro" id="IPR036890">
    <property type="entry name" value="HATPase_C_sf"/>
</dbReference>
<comment type="caution">
    <text evidence="14">The sequence shown here is derived from an EMBL/GenBank/DDBJ whole genome shotgun (WGS) entry which is preliminary data.</text>
</comment>
<dbReference type="PROSITE" id="PS50885">
    <property type="entry name" value="HAMP"/>
    <property type="match status" value="1"/>
</dbReference>
<evidence type="ECO:0000256" key="9">
    <source>
        <dbReference type="ARBA" id="ARBA00023012"/>
    </source>
</evidence>
<keyword evidence="9" id="KW-0902">Two-component regulatory system</keyword>
<dbReference type="RefSeq" id="WP_353900216.1">
    <property type="nucleotide sequence ID" value="NZ_CP158970.1"/>
</dbReference>
<dbReference type="EMBL" id="JBHSQQ010000007">
    <property type="protein sequence ID" value="MFC5940403.1"/>
    <property type="molecule type" value="Genomic_DNA"/>
</dbReference>
<keyword evidence="6 11" id="KW-0812">Transmembrane</keyword>
<keyword evidence="7 14" id="KW-0418">Kinase</keyword>
<dbReference type="Pfam" id="PF00672">
    <property type="entry name" value="HAMP"/>
    <property type="match status" value="1"/>
</dbReference>
<evidence type="ECO:0000256" key="8">
    <source>
        <dbReference type="ARBA" id="ARBA00022989"/>
    </source>
</evidence>